<protein>
    <submittedName>
        <fullName evidence="8">G_PROTEIN_RECEP_F1_2 domain-containing protein</fullName>
    </submittedName>
</protein>
<organism evidence="7 8">
    <name type="scientific">Heligmosomoides polygyrus</name>
    <name type="common">Parasitic roundworm</name>
    <dbReference type="NCBI Taxonomy" id="6339"/>
    <lineage>
        <taxon>Eukaryota</taxon>
        <taxon>Metazoa</taxon>
        <taxon>Ecdysozoa</taxon>
        <taxon>Nematoda</taxon>
        <taxon>Chromadorea</taxon>
        <taxon>Rhabditida</taxon>
        <taxon>Rhabditina</taxon>
        <taxon>Rhabditomorpha</taxon>
        <taxon>Strongyloidea</taxon>
        <taxon>Heligmosomidae</taxon>
        <taxon>Heligmosomoides</taxon>
    </lineage>
</organism>
<comment type="similarity">
    <text evidence="2">Belongs to the nematode receptor-like protein srd family.</text>
</comment>
<dbReference type="SUPFAM" id="SSF81321">
    <property type="entry name" value="Family A G protein-coupled receptor-like"/>
    <property type="match status" value="1"/>
</dbReference>
<dbReference type="PANTHER" id="PTHR22945">
    <property type="entry name" value="SERPENTINE RECEPTOR, CLASS D DELTA"/>
    <property type="match status" value="1"/>
</dbReference>
<evidence type="ECO:0000313" key="8">
    <source>
        <dbReference type="WBParaSite" id="HPBE_0000416601-mRNA-1"/>
    </source>
</evidence>
<reference evidence="8" key="1">
    <citation type="submission" date="2019-09" db="UniProtKB">
        <authorList>
            <consortium name="WormBaseParasite"/>
        </authorList>
    </citation>
    <scope>IDENTIFICATION</scope>
</reference>
<dbReference type="WBParaSite" id="HPBE_0000416601-mRNA-1">
    <property type="protein sequence ID" value="HPBE_0000416601-mRNA-1"/>
    <property type="gene ID" value="HPBE_0000416601"/>
</dbReference>
<keyword evidence="5 6" id="KW-0472">Membrane</keyword>
<dbReference type="PANTHER" id="PTHR22945:SF25">
    <property type="entry name" value="SERPENTINE RECEPTOR, CLASS D (DELTA)"/>
    <property type="match status" value="1"/>
</dbReference>
<dbReference type="AlphaFoldDB" id="A0A183FD82"/>
<keyword evidence="7" id="KW-1185">Reference proteome</keyword>
<dbReference type="InterPro" id="IPR050920">
    <property type="entry name" value="Nematode_rcpt-like_delta"/>
</dbReference>
<dbReference type="GO" id="GO:0016020">
    <property type="term" value="C:membrane"/>
    <property type="evidence" value="ECO:0007669"/>
    <property type="project" value="UniProtKB-SubCell"/>
</dbReference>
<dbReference type="Proteomes" id="UP000050761">
    <property type="component" value="Unassembled WGS sequence"/>
</dbReference>
<evidence type="ECO:0000256" key="5">
    <source>
        <dbReference type="ARBA" id="ARBA00023136"/>
    </source>
</evidence>
<accession>A0A183FD82</accession>
<evidence type="ECO:0000256" key="2">
    <source>
        <dbReference type="ARBA" id="ARBA00009166"/>
    </source>
</evidence>
<evidence type="ECO:0000313" key="7">
    <source>
        <dbReference type="Proteomes" id="UP000050761"/>
    </source>
</evidence>
<sequence>LLPSGPVLALLPVGPCRQFGPALCFIVYNIGNAFALNVALSVFHSMYFRYRLIQTSQLSQSQIWRNLMITAILPLILFSSTNFRHPIDNRHFRYGDFGGFQSTTDTIFLFNTLILFVAAVSLPVVIFYWRYLILKTINTSERTHSEKTKHNSKRFLMALTAQAVVPLVCYVPAGLLYLASQFFAYKIVFLQYMFSVITMLPCAIDPLCTIYFITPYRTWVQKVSKNFFAPSGVRAGYFPNNNIGRINVCNKL</sequence>
<evidence type="ECO:0000256" key="1">
    <source>
        <dbReference type="ARBA" id="ARBA00004141"/>
    </source>
</evidence>
<dbReference type="Gene3D" id="1.20.1070.10">
    <property type="entry name" value="Rhodopsin 7-helix transmembrane proteins"/>
    <property type="match status" value="1"/>
</dbReference>
<evidence type="ECO:0000256" key="4">
    <source>
        <dbReference type="ARBA" id="ARBA00022989"/>
    </source>
</evidence>
<name>A0A183FD82_HELPZ</name>
<dbReference type="InterPro" id="IPR019421">
    <property type="entry name" value="7TM_GPCR_serpentine_rcpt_Srd"/>
</dbReference>
<keyword evidence="3 6" id="KW-0812">Transmembrane</keyword>
<feature type="transmembrane region" description="Helical" evidence="6">
    <location>
        <begin position="155"/>
        <end position="177"/>
    </location>
</feature>
<comment type="subcellular location">
    <subcellularLocation>
        <location evidence="1">Membrane</location>
        <topology evidence="1">Multi-pass membrane protein</topology>
    </subcellularLocation>
</comment>
<feature type="transmembrane region" description="Helical" evidence="6">
    <location>
        <begin position="63"/>
        <end position="87"/>
    </location>
</feature>
<dbReference type="Pfam" id="PF10317">
    <property type="entry name" value="7TM_GPCR_Srd"/>
    <property type="match status" value="1"/>
</dbReference>
<feature type="transmembrane region" description="Helical" evidence="6">
    <location>
        <begin position="107"/>
        <end position="134"/>
    </location>
</feature>
<feature type="transmembrane region" description="Helical" evidence="6">
    <location>
        <begin position="189"/>
        <end position="213"/>
    </location>
</feature>
<keyword evidence="4 6" id="KW-1133">Transmembrane helix</keyword>
<feature type="transmembrane region" description="Helical" evidence="6">
    <location>
        <begin position="20"/>
        <end position="43"/>
    </location>
</feature>
<evidence type="ECO:0000256" key="3">
    <source>
        <dbReference type="ARBA" id="ARBA00022692"/>
    </source>
</evidence>
<evidence type="ECO:0000256" key="6">
    <source>
        <dbReference type="SAM" id="Phobius"/>
    </source>
</evidence>
<proteinExistence type="inferred from homology"/>